<dbReference type="GO" id="GO:0005509">
    <property type="term" value="F:calcium ion binding"/>
    <property type="evidence" value="ECO:0007669"/>
    <property type="project" value="InterPro"/>
</dbReference>
<dbReference type="Gene3D" id="1.10.238.10">
    <property type="entry name" value="EF-hand"/>
    <property type="match status" value="2"/>
</dbReference>
<sequence length="238" mass="25535">MRPVEQSQEVARMPANGLSPLFPPLARPGIFAASPIFADFKERTFMKKTFLAAGVAVLAMGTVAYAAPGMMKAEGPVTMAEAKAKSGEMFARMDVNGDGKIDSADRKARQDERFAKMDTDGNGSISRAEFDAMHGMHGMRGQGGAHEMGGAHMMGGDHAMGGRQGKRGGHGGMGMMGMMADTNKDGVITRAEFDAGVTSHFAQMDTNGDGTVTVEERKVAREKMRETRMEKREARQPN</sequence>
<keyword evidence="1" id="KW-0472">Membrane</keyword>
<dbReference type="EMBL" id="RXOL01000002">
    <property type="protein sequence ID" value="RVQ67782.1"/>
    <property type="molecule type" value="Genomic_DNA"/>
</dbReference>
<dbReference type="OrthoDB" id="113323at2"/>
<name>A0A437GYM9_9SPHN</name>
<dbReference type="SMART" id="SM00054">
    <property type="entry name" value="EFh"/>
    <property type="match status" value="3"/>
</dbReference>
<protein>
    <recommendedName>
        <fullName evidence="2">EF-hand domain-containing protein</fullName>
    </recommendedName>
</protein>
<dbReference type="AlphaFoldDB" id="A0A437GYM9"/>
<dbReference type="Proteomes" id="UP000283003">
    <property type="component" value="Unassembled WGS sequence"/>
</dbReference>
<evidence type="ECO:0000256" key="1">
    <source>
        <dbReference type="SAM" id="Phobius"/>
    </source>
</evidence>
<keyword evidence="1" id="KW-1133">Transmembrane helix</keyword>
<feature type="domain" description="EF-hand" evidence="2">
    <location>
        <begin position="105"/>
        <end position="140"/>
    </location>
</feature>
<dbReference type="PROSITE" id="PS50222">
    <property type="entry name" value="EF_HAND_2"/>
    <property type="match status" value="1"/>
</dbReference>
<dbReference type="InterPro" id="IPR002048">
    <property type="entry name" value="EF_hand_dom"/>
</dbReference>
<dbReference type="InterPro" id="IPR018247">
    <property type="entry name" value="EF_Hand_1_Ca_BS"/>
</dbReference>
<keyword evidence="1" id="KW-0812">Transmembrane</keyword>
<dbReference type="SUPFAM" id="SSF47473">
    <property type="entry name" value="EF-hand"/>
    <property type="match status" value="1"/>
</dbReference>
<evidence type="ECO:0000259" key="2">
    <source>
        <dbReference type="PROSITE" id="PS50222"/>
    </source>
</evidence>
<reference evidence="3 4" key="1">
    <citation type="submission" date="2018-12" db="EMBL/GenBank/DDBJ databases">
        <title>Croceicoccus ponticola sp. nov., a lipolytic bacterium isolated from seawater.</title>
        <authorList>
            <person name="Yoon J.-H."/>
        </authorList>
    </citation>
    <scope>NUCLEOTIDE SEQUENCE [LARGE SCALE GENOMIC DNA]</scope>
    <source>
        <strain evidence="3 4">GM-16</strain>
    </source>
</reference>
<proteinExistence type="predicted"/>
<dbReference type="Pfam" id="PF13202">
    <property type="entry name" value="EF-hand_5"/>
    <property type="match status" value="4"/>
</dbReference>
<evidence type="ECO:0000313" key="4">
    <source>
        <dbReference type="Proteomes" id="UP000283003"/>
    </source>
</evidence>
<keyword evidence="4" id="KW-1185">Reference proteome</keyword>
<comment type="caution">
    <text evidence="3">The sequence shown here is derived from an EMBL/GenBank/DDBJ whole genome shotgun (WGS) entry which is preliminary data.</text>
</comment>
<accession>A0A437GYM9</accession>
<organism evidence="3 4">
    <name type="scientific">Croceicoccus ponticola</name>
    <dbReference type="NCBI Taxonomy" id="2217664"/>
    <lineage>
        <taxon>Bacteria</taxon>
        <taxon>Pseudomonadati</taxon>
        <taxon>Pseudomonadota</taxon>
        <taxon>Alphaproteobacteria</taxon>
        <taxon>Sphingomonadales</taxon>
        <taxon>Erythrobacteraceae</taxon>
        <taxon>Croceicoccus</taxon>
    </lineage>
</organism>
<feature type="transmembrane region" description="Helical" evidence="1">
    <location>
        <begin position="50"/>
        <end position="71"/>
    </location>
</feature>
<dbReference type="InterPro" id="IPR011992">
    <property type="entry name" value="EF-hand-dom_pair"/>
</dbReference>
<evidence type="ECO:0000313" key="3">
    <source>
        <dbReference type="EMBL" id="RVQ67782.1"/>
    </source>
</evidence>
<gene>
    <name evidence="3" type="ORF">EKN06_07620</name>
</gene>
<dbReference type="PROSITE" id="PS00018">
    <property type="entry name" value="EF_HAND_1"/>
    <property type="match status" value="2"/>
</dbReference>